<sequence>MYFWEKIKVWRKEVGDFMNLHDFVHGVDPTIKLVIEDEFPGTRCVGGKYVPSTHSIFLYEKDIKIQCRHLFGSNECLESYQWIILAHELGHALDEDLLSLSAKFDQTEDIGLLYQIECNAWEIGKKLIPFINSELFSSIKDQSLAHYHKEMEKIS</sequence>
<evidence type="ECO:0008006" key="3">
    <source>
        <dbReference type="Google" id="ProtNLM"/>
    </source>
</evidence>
<gene>
    <name evidence="1" type="ordered locus">BMQ_1574</name>
</gene>
<proteinExistence type="predicted"/>
<dbReference type="KEGG" id="bmq:BMQ_1574"/>
<organism evidence="1 2">
    <name type="scientific">Priestia megaterium (strain ATCC 12872 / QMB1551)</name>
    <name type="common">Bacillus megaterium</name>
    <dbReference type="NCBI Taxonomy" id="545693"/>
    <lineage>
        <taxon>Bacteria</taxon>
        <taxon>Bacillati</taxon>
        <taxon>Bacillota</taxon>
        <taxon>Bacilli</taxon>
        <taxon>Bacillales</taxon>
        <taxon>Bacillaceae</taxon>
        <taxon>Priestia</taxon>
    </lineage>
</organism>
<accession>D5E2H9</accession>
<evidence type="ECO:0000313" key="1">
    <source>
        <dbReference type="EMBL" id="ADE68606.1"/>
    </source>
</evidence>
<dbReference type="Proteomes" id="UP000000935">
    <property type="component" value="Chromosome"/>
</dbReference>
<name>D5E2H9_PRIM1</name>
<dbReference type="eggNOG" id="ENOG50344W2">
    <property type="taxonomic scope" value="Bacteria"/>
</dbReference>
<dbReference type="HOGENOM" id="CLU_139136_0_0_9"/>
<keyword evidence="2" id="KW-1185">Reference proteome</keyword>
<dbReference type="AlphaFoldDB" id="D5E2H9"/>
<protein>
    <recommendedName>
        <fullName evidence="3">IrrE N-terminal-like domain-containing protein</fullName>
    </recommendedName>
</protein>
<reference evidence="1 2" key="1">
    <citation type="journal article" date="2011" name="J. Bacteriol.">
        <title>Genome sequences of the biotechnologically important Bacillus megaterium strains QM B1551 and DSM319.</title>
        <authorList>
            <person name="Eppinger M."/>
            <person name="Bunk B."/>
            <person name="Johns M.A."/>
            <person name="Edirisinghe J.N."/>
            <person name="Kutumbaka K.K."/>
            <person name="Koenig S.S."/>
            <person name="Huot Creasy H."/>
            <person name="Rosovitz M.J."/>
            <person name="Riley D.R."/>
            <person name="Daugherty S."/>
            <person name="Martin M."/>
            <person name="Elbourne L.D."/>
            <person name="Paulsen I."/>
            <person name="Biedendieck R."/>
            <person name="Braun C."/>
            <person name="Grayburn S."/>
            <person name="Dhingra S."/>
            <person name="Lukyanchuk V."/>
            <person name="Ball B."/>
            <person name="Ul-Qamar R."/>
            <person name="Seibel J."/>
            <person name="Bremer E."/>
            <person name="Jahn D."/>
            <person name="Ravel J."/>
            <person name="Vary P.S."/>
        </authorList>
    </citation>
    <scope>NUCLEOTIDE SEQUENCE [LARGE SCALE GENOMIC DNA]</scope>
    <source>
        <strain evidence="2">ATCC 12872 / QMB1551</strain>
    </source>
</reference>
<dbReference type="EMBL" id="CP001983">
    <property type="protein sequence ID" value="ADE68606.1"/>
    <property type="molecule type" value="Genomic_DNA"/>
</dbReference>
<evidence type="ECO:0000313" key="2">
    <source>
        <dbReference type="Proteomes" id="UP000000935"/>
    </source>
</evidence>